<evidence type="ECO:0000313" key="2">
    <source>
        <dbReference type="EMBL" id="MEJ5977882.1"/>
    </source>
</evidence>
<name>A0ABU8RXS0_9SPHN</name>
<dbReference type="RefSeq" id="WP_339587831.1">
    <property type="nucleotide sequence ID" value="NZ_JBBHJZ010000003.1"/>
</dbReference>
<feature type="transmembrane region" description="Helical" evidence="1">
    <location>
        <begin position="148"/>
        <end position="167"/>
    </location>
</feature>
<keyword evidence="1" id="KW-1133">Transmembrane helix</keyword>
<feature type="transmembrane region" description="Helical" evidence="1">
    <location>
        <begin position="80"/>
        <end position="103"/>
    </location>
</feature>
<protein>
    <recommendedName>
        <fullName evidence="4">Adenylate cyclase</fullName>
    </recommendedName>
</protein>
<keyword evidence="1" id="KW-0812">Transmembrane</keyword>
<feature type="transmembrane region" description="Helical" evidence="1">
    <location>
        <begin position="50"/>
        <end position="68"/>
    </location>
</feature>
<evidence type="ECO:0000256" key="1">
    <source>
        <dbReference type="SAM" id="Phobius"/>
    </source>
</evidence>
<proteinExistence type="predicted"/>
<dbReference type="EMBL" id="JBBHJZ010000003">
    <property type="protein sequence ID" value="MEJ5977882.1"/>
    <property type="molecule type" value="Genomic_DNA"/>
</dbReference>
<sequence length="237" mass="25978">MATLAPATAVDQSFWQKMMIGIAVFIVFGFAQFALRGFVQPAQAPIHVHLHGLVMLSWLGLSIVQAALIQRDNLALHRRLGWIGVLLAAAVVVTGSYAGLRAIETGRQPPFFSPGYFLALTQIGIAFFAALVAFAVVRRRQTEWHRRLMLGALIMIMEPALGRLLPMPFIMPWGEWLVLAIQLGVFAIVMRHDRKVLGHVHPATLAAMLVVTLSHVVVEAVARIPAWIALAEGMVVV</sequence>
<accession>A0ABU8RXS0</accession>
<evidence type="ECO:0008006" key="4">
    <source>
        <dbReference type="Google" id="ProtNLM"/>
    </source>
</evidence>
<keyword evidence="3" id="KW-1185">Reference proteome</keyword>
<keyword evidence="1" id="KW-0472">Membrane</keyword>
<evidence type="ECO:0000313" key="3">
    <source>
        <dbReference type="Proteomes" id="UP001361239"/>
    </source>
</evidence>
<feature type="transmembrane region" description="Helical" evidence="1">
    <location>
        <begin position="115"/>
        <end position="136"/>
    </location>
</feature>
<organism evidence="2 3">
    <name type="scientific">Novosphingobium anseongense</name>
    <dbReference type="NCBI Taxonomy" id="3133436"/>
    <lineage>
        <taxon>Bacteria</taxon>
        <taxon>Pseudomonadati</taxon>
        <taxon>Pseudomonadota</taxon>
        <taxon>Alphaproteobacteria</taxon>
        <taxon>Sphingomonadales</taxon>
        <taxon>Sphingomonadaceae</taxon>
        <taxon>Novosphingobium</taxon>
    </lineage>
</organism>
<comment type="caution">
    <text evidence="2">The sequence shown here is derived from an EMBL/GenBank/DDBJ whole genome shotgun (WGS) entry which is preliminary data.</text>
</comment>
<feature type="transmembrane region" description="Helical" evidence="1">
    <location>
        <begin position="173"/>
        <end position="191"/>
    </location>
</feature>
<feature type="transmembrane region" description="Helical" evidence="1">
    <location>
        <begin position="20"/>
        <end position="38"/>
    </location>
</feature>
<reference evidence="2 3" key="1">
    <citation type="submission" date="2024-03" db="EMBL/GenBank/DDBJ databases">
        <authorList>
            <person name="Jo J.-H."/>
        </authorList>
    </citation>
    <scope>NUCLEOTIDE SEQUENCE [LARGE SCALE GENOMIC DNA]</scope>
    <source>
        <strain evidence="2 3">PS1R-30</strain>
    </source>
</reference>
<feature type="transmembrane region" description="Helical" evidence="1">
    <location>
        <begin position="203"/>
        <end position="228"/>
    </location>
</feature>
<dbReference type="Proteomes" id="UP001361239">
    <property type="component" value="Unassembled WGS sequence"/>
</dbReference>
<gene>
    <name evidence="2" type="ORF">WG901_14630</name>
</gene>